<keyword evidence="12" id="KW-0408">Iron</keyword>
<evidence type="ECO:0000256" key="4">
    <source>
        <dbReference type="ARBA" id="ARBA00010429"/>
    </source>
</evidence>
<dbReference type="PROSITE" id="PS50902">
    <property type="entry name" value="FLAVODOXIN_LIKE"/>
    <property type="match status" value="1"/>
</dbReference>
<evidence type="ECO:0000256" key="12">
    <source>
        <dbReference type="ARBA" id="ARBA00023004"/>
    </source>
</evidence>
<dbReference type="Gene3D" id="3.40.50.970">
    <property type="match status" value="2"/>
</dbReference>
<feature type="compositionally biased region" description="Basic and acidic residues" evidence="16">
    <location>
        <begin position="222"/>
        <end position="232"/>
    </location>
</feature>
<evidence type="ECO:0000256" key="3">
    <source>
        <dbReference type="ARBA" id="ARBA00004774"/>
    </source>
</evidence>
<dbReference type="GeneID" id="25907707"/>
<evidence type="ECO:0000313" key="19">
    <source>
        <dbReference type="Proteomes" id="UP000054560"/>
    </source>
</evidence>
<keyword evidence="7" id="KW-0028">Amino-acid biosynthesis</keyword>
<dbReference type="InterPro" id="IPR045854">
    <property type="entry name" value="NO2/SO3_Rdtase_4Fe4S_sf"/>
</dbReference>
<organism evidence="18 19">
    <name type="scientific">Sphaeroforma arctica JP610</name>
    <dbReference type="NCBI Taxonomy" id="667725"/>
    <lineage>
        <taxon>Eukaryota</taxon>
        <taxon>Ichthyosporea</taxon>
        <taxon>Ichthyophonida</taxon>
        <taxon>Sphaeroforma</taxon>
    </lineage>
</organism>
<dbReference type="InterPro" id="IPR006067">
    <property type="entry name" value="NO2/SO3_Rdtase_4Fe4S_dom"/>
</dbReference>
<keyword evidence="9" id="KW-0479">Metal-binding</keyword>
<dbReference type="Pfam" id="PF00258">
    <property type="entry name" value="Flavodoxin_1"/>
    <property type="match status" value="1"/>
</dbReference>
<comment type="catalytic activity">
    <reaction evidence="15">
        <text>hydrogen sulfide + 3 NADP(+) + 3 H2O = sulfite + 3 NADPH + 4 H(+)</text>
        <dbReference type="Rhea" id="RHEA:13801"/>
        <dbReference type="ChEBI" id="CHEBI:15377"/>
        <dbReference type="ChEBI" id="CHEBI:15378"/>
        <dbReference type="ChEBI" id="CHEBI:17359"/>
        <dbReference type="ChEBI" id="CHEBI:29919"/>
        <dbReference type="ChEBI" id="CHEBI:57783"/>
        <dbReference type="ChEBI" id="CHEBI:58349"/>
        <dbReference type="EC" id="1.8.1.2"/>
    </reaction>
</comment>
<dbReference type="GO" id="GO:0020037">
    <property type="term" value="F:heme binding"/>
    <property type="evidence" value="ECO:0007669"/>
    <property type="project" value="InterPro"/>
</dbReference>
<dbReference type="GO" id="GO:0050661">
    <property type="term" value="F:NADP binding"/>
    <property type="evidence" value="ECO:0007669"/>
    <property type="project" value="InterPro"/>
</dbReference>
<dbReference type="SUPFAM" id="SSF52218">
    <property type="entry name" value="Flavoproteins"/>
    <property type="match status" value="1"/>
</dbReference>
<dbReference type="GO" id="GO:0010181">
    <property type="term" value="F:FMN binding"/>
    <property type="evidence" value="ECO:0007669"/>
    <property type="project" value="InterPro"/>
</dbReference>
<dbReference type="InterPro" id="IPR006066">
    <property type="entry name" value="NO2/SO3_Rdtase_FeS/sirohaem_BS"/>
</dbReference>
<dbReference type="PANTHER" id="PTHR11493">
    <property type="entry name" value="SULFITE REDUCTASE [NADPH] SUBUNIT BETA-RELATED"/>
    <property type="match status" value="1"/>
</dbReference>
<reference evidence="18 19" key="1">
    <citation type="submission" date="2011-02" db="EMBL/GenBank/DDBJ databases">
        <title>The Genome Sequence of Sphaeroforma arctica JP610.</title>
        <authorList>
            <consortium name="The Broad Institute Genome Sequencing Platform"/>
            <person name="Russ C."/>
            <person name="Cuomo C."/>
            <person name="Young S.K."/>
            <person name="Zeng Q."/>
            <person name="Gargeya S."/>
            <person name="Alvarado L."/>
            <person name="Berlin A."/>
            <person name="Chapman S.B."/>
            <person name="Chen Z."/>
            <person name="Freedman E."/>
            <person name="Gellesch M."/>
            <person name="Goldberg J."/>
            <person name="Griggs A."/>
            <person name="Gujja S."/>
            <person name="Heilman E."/>
            <person name="Heiman D."/>
            <person name="Howarth C."/>
            <person name="Mehta T."/>
            <person name="Neiman D."/>
            <person name="Pearson M."/>
            <person name="Roberts A."/>
            <person name="Saif S."/>
            <person name="Shea T."/>
            <person name="Shenoy N."/>
            <person name="Sisk P."/>
            <person name="Stolte C."/>
            <person name="Sykes S."/>
            <person name="White J."/>
            <person name="Yandava C."/>
            <person name="Burger G."/>
            <person name="Gray M.W."/>
            <person name="Holland P.W.H."/>
            <person name="King N."/>
            <person name="Lang F.B.F."/>
            <person name="Roger A.J."/>
            <person name="Ruiz-Trillo I."/>
            <person name="Haas B."/>
            <person name="Nusbaum C."/>
            <person name="Birren B."/>
        </authorList>
    </citation>
    <scope>NUCLEOTIDE SEQUENCE [LARGE SCALE GENOMIC DNA]</scope>
    <source>
        <strain evidence="18 19">JP610</strain>
    </source>
</reference>
<keyword evidence="19" id="KW-1185">Reference proteome</keyword>
<dbReference type="Proteomes" id="UP000054560">
    <property type="component" value="Unassembled WGS sequence"/>
</dbReference>
<dbReference type="SUPFAM" id="SSF52518">
    <property type="entry name" value="Thiamin diphosphate-binding fold (THDP-binding)"/>
    <property type="match status" value="2"/>
</dbReference>
<evidence type="ECO:0000256" key="9">
    <source>
        <dbReference type="ARBA" id="ARBA00022723"/>
    </source>
</evidence>
<evidence type="ECO:0000256" key="5">
    <source>
        <dbReference type="ARBA" id="ARBA00012604"/>
    </source>
</evidence>
<dbReference type="PRINTS" id="PR00369">
    <property type="entry name" value="FLAVODOXIN"/>
</dbReference>
<dbReference type="InterPro" id="IPR045169">
    <property type="entry name" value="NO2/SO3_Rdtase_4Fe4S_prot"/>
</dbReference>
<dbReference type="InterPro" id="IPR029061">
    <property type="entry name" value="THDP-binding"/>
</dbReference>
<gene>
    <name evidence="18" type="ORF">SARC_07203</name>
</gene>
<dbReference type="GO" id="GO:0000103">
    <property type="term" value="P:sulfate assimilation"/>
    <property type="evidence" value="ECO:0007669"/>
    <property type="project" value="TreeGrafter"/>
</dbReference>
<feature type="region of interest" description="Disordered" evidence="16">
    <location>
        <begin position="222"/>
        <end position="246"/>
    </location>
</feature>
<dbReference type="InterPro" id="IPR002880">
    <property type="entry name" value="Pyrv_Fd/Flavodoxin_OxRdtase_N"/>
</dbReference>
<dbReference type="GO" id="GO:0019344">
    <property type="term" value="P:cysteine biosynthetic process"/>
    <property type="evidence" value="ECO:0007669"/>
    <property type="project" value="UniProtKB-KW"/>
</dbReference>
<dbReference type="GO" id="GO:0050311">
    <property type="term" value="F:sulfite reductase (ferredoxin) activity"/>
    <property type="evidence" value="ECO:0007669"/>
    <property type="project" value="TreeGrafter"/>
</dbReference>
<keyword evidence="10" id="KW-0521">NADP</keyword>
<dbReference type="PRINTS" id="PR00397">
    <property type="entry name" value="SIROHAEM"/>
</dbReference>
<accession>A0A0L0FUC9</accession>
<evidence type="ECO:0000256" key="14">
    <source>
        <dbReference type="ARBA" id="ARBA00023192"/>
    </source>
</evidence>
<dbReference type="InterPro" id="IPR009014">
    <property type="entry name" value="Transketo_C/PFOR_II"/>
</dbReference>
<dbReference type="InterPro" id="IPR036136">
    <property type="entry name" value="Nit/Sulf_reduc_fer-like_dom_sf"/>
</dbReference>
<keyword evidence="8" id="KW-0349">Heme</keyword>
<dbReference type="SUPFAM" id="SSF55124">
    <property type="entry name" value="Nitrite/Sulfite reductase N-terminal domain-like"/>
    <property type="match status" value="2"/>
</dbReference>
<dbReference type="Pfam" id="PF03460">
    <property type="entry name" value="NIR_SIR_ferr"/>
    <property type="match status" value="1"/>
</dbReference>
<evidence type="ECO:0000256" key="11">
    <source>
        <dbReference type="ARBA" id="ARBA00023002"/>
    </source>
</evidence>
<evidence type="ECO:0000313" key="18">
    <source>
        <dbReference type="EMBL" id="KNC80432.1"/>
    </source>
</evidence>
<dbReference type="GO" id="GO:0051539">
    <property type="term" value="F:4 iron, 4 sulfur cluster binding"/>
    <property type="evidence" value="ECO:0007669"/>
    <property type="project" value="UniProtKB-KW"/>
</dbReference>
<keyword evidence="11" id="KW-0560">Oxidoreductase</keyword>
<feature type="domain" description="Flavodoxin-like" evidence="17">
    <location>
        <begin position="767"/>
        <end position="915"/>
    </location>
</feature>
<evidence type="ECO:0000256" key="15">
    <source>
        <dbReference type="ARBA" id="ARBA00052219"/>
    </source>
</evidence>
<dbReference type="Pfam" id="PF01855">
    <property type="entry name" value="POR_N"/>
    <property type="match status" value="1"/>
</dbReference>
<sequence>MQASFVVNALGNLWGRNSKASATATPKVTADVAVAHVTHLFADEVFIFDSASGRPVLGGHSALKGLSQEKNSFDRDISVVESRNAAGSASALESAASNTPFTVVHTTSDNLLSLIPALYNVAEEKWALLVQTAPTVMANGVPLADHGDVMALSEIGFAIFSSQTTQEAHDLSIIAQIAASRTNTPSIHFFDGDSTREGSVALANKESLLEFIQGDADTIDNYKKKGDKSHEETAEEGSEAETKTESVDFPTAVEEVMKDLTNVLGHRYHIFEYVGPKDAEHVVLAVGTVGSVFADTISHSQAGDKCGVLLCRMVRPWSGAMLIKALPKTCKRIAVLDVTQSNGSYYGPLYLDVMAAIYETSEDLWNSNERPLVIGGQIQGSSISHEIVQTAFQHVSSPTPATSFVLGKGGVDKLHTLKVSDEKSDDVDNQYVKVLQHLFAERLAIANAFGSATVWGDGGKSTIEYGYGVHSANLQRRSKLAELVNHALWDKSIGLSEGLKEFFLQWLQNREDAKESAALEEKISELLSVEANGNGVLSSIFEDRELFSKKSRWLVGGDDWARDLSDSGVHHIISGGEDVNVLILDTQPYSHTSKNRHQKMKKDIGLYSMNYGGCYVASVALYSSYTQVLRACMEADRYPGPSVVLAYMPHVDAGALGISESLKPLEALKETKRAVDSGLWPLYRWNPQNEHNGKDNFSLDSERAKKDLLDFLAKDKQLSVMAADKIVVAPALAKSTETKVVETHTKTMAKAVAAYSSLLSGLSGDPVLFLYGSDGGNAEGVAKNMEREAKGRGLNARCMAGDEFEADDLSLETKVIFLLCTAGQGEFPGNFKDLWKGLQASDTPLNNTQYAIFGLGDVHYWPGAEGELYFCKPAKDLDERLEVMGGQRLVPIGLGDDSADDGFNTALEPWLELVWEALGVAGISGGPAPPKITDDDIKTGSNFLRGTILEGLADESTGALAERDTKLTKFHGIYQQDDRDLREERKAQGLENAFSFMIRVRVPGGVSTADQYLAMDALADSHANGTIKLTTRQAYQLHGVIKKKLKPTIQGINAALMDTLAACGDVNRNVMCNPNPFESAVHAEVDHFARELSRHLSPQTSAYHEIWLDKKMVAGDVHKDHEPLYGETYLPRKFKIAIAVPPNNDVDVYAHCLGYTAVISDGKLLGYNVSVGGGMGVTHSNKKTYPQIAKQLGFCTPEQGLIVGEKVMLVQRDHGERVNRKHARLKYTVDDHGIDWFREQVEERAGFKLEPSMPITFKNNSDRYGWTKGVNGTNHYCLFITNGRVIDTPQLQMKTALKEIALKKICDFRLTANQHIIFGNVSNDNKPIIDEIMHKYGIGNEKMSGLRLNSMACVALPTCALAMAESERYLPSLITKMEDLLEQFGLRQDSIVIRMTGCPNGCARPYMAEIAFVGRAPGTYNMLLGGSHSGERLNKLYRESVNEAQILELIEPIFKQYASDRHHGETFGDFVIRAGIIDATTDGRNFHENLRLQA</sequence>
<evidence type="ECO:0000256" key="16">
    <source>
        <dbReference type="SAM" id="MobiDB-lite"/>
    </source>
</evidence>
<dbReference type="GO" id="GO:0009337">
    <property type="term" value="C:sulfite reductase complex (NADPH)"/>
    <property type="evidence" value="ECO:0007669"/>
    <property type="project" value="InterPro"/>
</dbReference>
<dbReference type="GO" id="GO:0004783">
    <property type="term" value="F:sulfite reductase (NADPH) activity"/>
    <property type="evidence" value="ECO:0007669"/>
    <property type="project" value="UniProtKB-EC"/>
</dbReference>
<dbReference type="SUPFAM" id="SSF52922">
    <property type="entry name" value="TK C-terminal domain-like"/>
    <property type="match status" value="1"/>
</dbReference>
<dbReference type="FunFam" id="3.30.413.10:FF:000004">
    <property type="entry name" value="Sulfite reductase [NADPH] hemoprotein beta-component"/>
    <property type="match status" value="1"/>
</dbReference>
<dbReference type="EMBL" id="KQ242152">
    <property type="protein sequence ID" value="KNC80432.1"/>
    <property type="molecule type" value="Genomic_DNA"/>
</dbReference>
<evidence type="ECO:0000256" key="7">
    <source>
        <dbReference type="ARBA" id="ARBA00022605"/>
    </source>
</evidence>
<dbReference type="HAMAP" id="MF_01540">
    <property type="entry name" value="CysI"/>
    <property type="match status" value="1"/>
</dbReference>
<name>A0A0L0FUC9_9EUKA</name>
<dbReference type="STRING" id="667725.A0A0L0FUC9"/>
<keyword evidence="13" id="KW-0411">Iron-sulfur</keyword>
<keyword evidence="14" id="KW-0198">Cysteine biosynthesis</keyword>
<dbReference type="Gene3D" id="3.30.413.10">
    <property type="entry name" value="Sulfite Reductase Hemoprotein, domain 1"/>
    <property type="match status" value="2"/>
</dbReference>
<evidence type="ECO:0000256" key="2">
    <source>
        <dbReference type="ARBA" id="ARBA00001966"/>
    </source>
</evidence>
<dbReference type="FunFam" id="3.40.50.920:FF:000007">
    <property type="entry name" value="Pyruvate:ferredoxin (Flavodoxin) oxidoreductase"/>
    <property type="match status" value="1"/>
</dbReference>
<comment type="pathway">
    <text evidence="3">Sulfur metabolism; hydrogen sulfide biosynthesis; hydrogen sulfide from sulfite (NADPH route): step 1/1.</text>
</comment>
<dbReference type="InterPro" id="IPR005117">
    <property type="entry name" value="NiRdtase/SiRdtase_haem-b_fer"/>
</dbReference>
<dbReference type="Gene3D" id="3.40.50.920">
    <property type="match status" value="1"/>
</dbReference>
<dbReference type="InterPro" id="IPR011786">
    <property type="entry name" value="CysI"/>
</dbReference>
<dbReference type="EC" id="1.8.1.2" evidence="5"/>
<comment type="similarity">
    <text evidence="4">Belongs to the nitrite and sulfite reductase 4Fe-4S domain family.</text>
</comment>
<comment type="cofactor">
    <cofactor evidence="2">
        <name>[4Fe-4S] cluster</name>
        <dbReference type="ChEBI" id="CHEBI:49883"/>
    </cofactor>
</comment>
<dbReference type="PROSITE" id="PS00365">
    <property type="entry name" value="NIR_SIR"/>
    <property type="match status" value="1"/>
</dbReference>
<dbReference type="SUPFAM" id="SSF56014">
    <property type="entry name" value="Nitrite and sulphite reductase 4Fe-4S domain-like"/>
    <property type="match status" value="2"/>
</dbReference>
<evidence type="ECO:0000256" key="8">
    <source>
        <dbReference type="ARBA" id="ARBA00022617"/>
    </source>
</evidence>
<evidence type="ECO:0000256" key="13">
    <source>
        <dbReference type="ARBA" id="ARBA00023014"/>
    </source>
</evidence>
<dbReference type="NCBIfam" id="TIGR02041">
    <property type="entry name" value="CysI"/>
    <property type="match status" value="1"/>
</dbReference>
<dbReference type="Pfam" id="PF01077">
    <property type="entry name" value="NIR_SIR"/>
    <property type="match status" value="1"/>
</dbReference>
<dbReference type="Gene3D" id="3.40.50.360">
    <property type="match status" value="1"/>
</dbReference>
<dbReference type="PANTHER" id="PTHR11493:SF47">
    <property type="entry name" value="SULFITE REDUCTASE [NADPH] SUBUNIT BETA"/>
    <property type="match status" value="1"/>
</dbReference>
<keyword evidence="6" id="KW-0004">4Fe-4S</keyword>
<dbReference type="FunFam" id="3.30.413.10:FF:000003">
    <property type="entry name" value="Sulfite reductase [NADPH] hemoprotein beta-component"/>
    <property type="match status" value="1"/>
</dbReference>
<dbReference type="eggNOG" id="KOG0560">
    <property type="taxonomic scope" value="Eukaryota"/>
</dbReference>
<dbReference type="RefSeq" id="XP_014154334.1">
    <property type="nucleotide sequence ID" value="XM_014298859.1"/>
</dbReference>
<dbReference type="InterPro" id="IPR029039">
    <property type="entry name" value="Flavoprotein-like_sf"/>
</dbReference>
<proteinExistence type="inferred from homology"/>
<dbReference type="GO" id="GO:0046872">
    <property type="term" value="F:metal ion binding"/>
    <property type="evidence" value="ECO:0007669"/>
    <property type="project" value="UniProtKB-KW"/>
</dbReference>
<evidence type="ECO:0000256" key="10">
    <source>
        <dbReference type="ARBA" id="ARBA00022857"/>
    </source>
</evidence>
<dbReference type="InterPro" id="IPR008254">
    <property type="entry name" value="Flavodoxin/NO_synth"/>
</dbReference>
<dbReference type="NCBIfam" id="NF010029">
    <property type="entry name" value="PRK13504.1"/>
    <property type="match status" value="1"/>
</dbReference>
<dbReference type="InterPro" id="IPR001094">
    <property type="entry name" value="Flavdoxin-like"/>
</dbReference>
<dbReference type="OrthoDB" id="1688044at2759"/>
<evidence type="ECO:0000259" key="17">
    <source>
        <dbReference type="PROSITE" id="PS50902"/>
    </source>
</evidence>
<evidence type="ECO:0000256" key="6">
    <source>
        <dbReference type="ARBA" id="ARBA00022485"/>
    </source>
</evidence>
<evidence type="ECO:0000256" key="1">
    <source>
        <dbReference type="ARBA" id="ARBA00001929"/>
    </source>
</evidence>
<comment type="cofactor">
    <cofactor evidence="1">
        <name>siroheme</name>
        <dbReference type="ChEBI" id="CHEBI:60052"/>
    </cofactor>
</comment>
<protein>
    <recommendedName>
        <fullName evidence="5">assimilatory sulfite reductase (NADPH)</fullName>
        <ecNumber evidence="5">1.8.1.2</ecNumber>
    </recommendedName>
</protein>